<keyword evidence="3" id="KW-1185">Reference proteome</keyword>
<sequence length="178" mass="20796">MKTLFTIIWLFPIIFMIHDFEEILMINVWQEKNKQYIQSRKGKYIPYNFNGSTASIAFGVALEFVIISALTTICYLLSSFIAWFGFFTAFTLHLIFHIIMTINFKKYVPGVATSIIFIPLCFFMLHKVTNNILPNYNVLTLSFSILISILIMISIIFVLHKAVKHFNLWLKMYKTNSI</sequence>
<dbReference type="Proteomes" id="UP000000814">
    <property type="component" value="Chromosome"/>
</dbReference>
<name>Q97L44_CLOAB</name>
<dbReference type="Pfam" id="PF13787">
    <property type="entry name" value="HXXEE"/>
    <property type="match status" value="1"/>
</dbReference>
<dbReference type="OrthoDB" id="5195477at2"/>
<keyword evidence="1" id="KW-1133">Transmembrane helix</keyword>
<accession>Q97L44</accession>
<dbReference type="InterPro" id="IPR025671">
    <property type="entry name" value="HXXEE"/>
</dbReference>
<organism evidence="2 3">
    <name type="scientific">Clostridium acetobutylicum (strain ATCC 824 / DSM 792 / JCM 1419 / IAM 19013 / LMG 5710 / NBRC 13948 / NRRL B-527 / VKM B-1787 / 2291 / W)</name>
    <dbReference type="NCBI Taxonomy" id="272562"/>
    <lineage>
        <taxon>Bacteria</taxon>
        <taxon>Bacillati</taxon>
        <taxon>Bacillota</taxon>
        <taxon>Clostridia</taxon>
        <taxon>Eubacteriales</taxon>
        <taxon>Clostridiaceae</taxon>
        <taxon>Clostridium</taxon>
    </lineage>
</organism>
<evidence type="ECO:0000313" key="2">
    <source>
        <dbReference type="EMBL" id="AAK78698.1"/>
    </source>
</evidence>
<feature type="transmembrane region" description="Helical" evidence="1">
    <location>
        <begin position="6"/>
        <end position="26"/>
    </location>
</feature>
<protein>
    <submittedName>
        <fullName evidence="2">Predicted membrane protein CF-9 family</fullName>
    </submittedName>
</protein>
<dbReference type="PATRIC" id="fig|272562.8.peg.928"/>
<reference evidence="2 3" key="1">
    <citation type="journal article" date="2001" name="J. Bacteriol.">
        <title>Genome sequence and comparative analysis of the solvent-producing bacterium Clostridium acetobutylicum.</title>
        <authorList>
            <person name="Nolling J."/>
            <person name="Breton G."/>
            <person name="Omelchenko M.V."/>
            <person name="Makarova K.S."/>
            <person name="Zeng Q."/>
            <person name="Gibson R."/>
            <person name="Lee H.M."/>
            <person name="Dubois J."/>
            <person name="Qiu D."/>
            <person name="Hitti J."/>
            <person name="Wolf Y.I."/>
            <person name="Tatusov R.L."/>
            <person name="Sabathe F."/>
            <person name="Doucette-Stamm L."/>
            <person name="Soucaille P."/>
            <person name="Daly M.J."/>
            <person name="Bennett G.N."/>
            <person name="Koonin E.V."/>
            <person name="Smith D.R."/>
        </authorList>
    </citation>
    <scope>NUCLEOTIDE SEQUENCE [LARGE SCALE GENOMIC DNA]</scope>
    <source>
        <strain evidence="3">ATCC 824 / DSM 792 / JCM 1419 / LMG 5710 / VKM B-1787</strain>
    </source>
</reference>
<feature type="transmembrane region" description="Helical" evidence="1">
    <location>
        <begin position="75"/>
        <end position="95"/>
    </location>
</feature>
<dbReference type="eggNOG" id="ENOG5032MBE">
    <property type="taxonomic scope" value="Bacteria"/>
</dbReference>
<keyword evidence="1" id="KW-0812">Transmembrane</keyword>
<dbReference type="HOGENOM" id="CLU_120980_2_0_9"/>
<feature type="transmembrane region" description="Helical" evidence="1">
    <location>
        <begin position="138"/>
        <end position="159"/>
    </location>
</feature>
<dbReference type="AlphaFoldDB" id="Q97L44"/>
<dbReference type="EMBL" id="AE001437">
    <property type="protein sequence ID" value="AAK78698.1"/>
    <property type="molecule type" value="Genomic_DNA"/>
</dbReference>
<dbReference type="PIR" id="G96988">
    <property type="entry name" value="G96988"/>
</dbReference>
<feature type="transmembrane region" description="Helical" evidence="1">
    <location>
        <begin position="107"/>
        <end position="126"/>
    </location>
</feature>
<dbReference type="STRING" id="272562.CA_C0722"/>
<dbReference type="KEGG" id="cac:CA_C0722"/>
<dbReference type="GeneID" id="44997233"/>
<feature type="transmembrane region" description="Helical" evidence="1">
    <location>
        <begin position="47"/>
        <end position="69"/>
    </location>
</feature>
<evidence type="ECO:0000313" key="3">
    <source>
        <dbReference type="Proteomes" id="UP000000814"/>
    </source>
</evidence>
<keyword evidence="1" id="KW-0472">Membrane</keyword>
<evidence type="ECO:0000256" key="1">
    <source>
        <dbReference type="SAM" id="Phobius"/>
    </source>
</evidence>
<dbReference type="RefSeq" id="WP_010964040.1">
    <property type="nucleotide sequence ID" value="NC_003030.1"/>
</dbReference>
<gene>
    <name evidence="2" type="ordered locus">CA_C0722</name>
</gene>
<proteinExistence type="predicted"/>